<dbReference type="HAMAP" id="MF_01077">
    <property type="entry name" value="RimP"/>
    <property type="match status" value="1"/>
</dbReference>
<dbReference type="Pfam" id="PF02576">
    <property type="entry name" value="RimP_N"/>
    <property type="match status" value="1"/>
</dbReference>
<dbReference type="FunCoup" id="Q0EZ70">
    <property type="interactions" value="350"/>
</dbReference>
<evidence type="ECO:0000256" key="1">
    <source>
        <dbReference type="ARBA" id="ARBA00022490"/>
    </source>
</evidence>
<keyword evidence="1 3" id="KW-0963">Cytoplasm</keyword>
<dbReference type="EMBL" id="AATS01000007">
    <property type="protein sequence ID" value="EAU54554.1"/>
    <property type="molecule type" value="Genomic_DNA"/>
</dbReference>
<organism evidence="5 6">
    <name type="scientific">Mariprofundus ferrooxydans PV-1</name>
    <dbReference type="NCBI Taxonomy" id="314345"/>
    <lineage>
        <taxon>Bacteria</taxon>
        <taxon>Pseudomonadati</taxon>
        <taxon>Pseudomonadota</taxon>
        <taxon>Candidatius Mariprofundia</taxon>
        <taxon>Mariprofundales</taxon>
        <taxon>Mariprofundaceae</taxon>
        <taxon>Mariprofundus</taxon>
    </lineage>
</organism>
<evidence type="ECO:0000256" key="2">
    <source>
        <dbReference type="ARBA" id="ARBA00022517"/>
    </source>
</evidence>
<gene>
    <name evidence="3" type="primary">rimP</name>
    <name evidence="5" type="ORF">SPV1_07661</name>
</gene>
<dbReference type="RefSeq" id="WP_009849056.1">
    <property type="nucleotide sequence ID" value="NZ_DS022294.1"/>
</dbReference>
<sequence>MESKIESLLRPIVDELGVEIIKISLGGGGHNPLLKVVVDKAGGVDSGMLERISRGLALQLDVEDLIKSAFRLEVTTPGLDWPLTTNADFERYRGEWLKVMFADGSSQEGRNLGPVSDHAFMLLVEGSKRVKDQEQVIEMADVNKVVRAINWKEVSRTK</sequence>
<dbReference type="OrthoDB" id="9805006at2"/>
<dbReference type="GO" id="GO:0006412">
    <property type="term" value="P:translation"/>
    <property type="evidence" value="ECO:0007669"/>
    <property type="project" value="TreeGrafter"/>
</dbReference>
<dbReference type="eggNOG" id="COG0779">
    <property type="taxonomic scope" value="Bacteria"/>
</dbReference>
<dbReference type="PANTHER" id="PTHR33867:SF1">
    <property type="entry name" value="RIBOSOME MATURATION FACTOR RIMP"/>
    <property type="match status" value="1"/>
</dbReference>
<evidence type="ECO:0000313" key="6">
    <source>
        <dbReference type="Proteomes" id="UP000005297"/>
    </source>
</evidence>
<dbReference type="GO" id="GO:0005829">
    <property type="term" value="C:cytosol"/>
    <property type="evidence" value="ECO:0007669"/>
    <property type="project" value="TreeGrafter"/>
</dbReference>
<comment type="caution">
    <text evidence="5">The sequence shown here is derived from an EMBL/GenBank/DDBJ whole genome shotgun (WGS) entry which is preliminary data.</text>
</comment>
<keyword evidence="2 3" id="KW-0690">Ribosome biogenesis</keyword>
<reference evidence="5 6" key="1">
    <citation type="submission" date="2006-09" db="EMBL/GenBank/DDBJ databases">
        <authorList>
            <person name="Emerson D."/>
            <person name="Ferriera S."/>
            <person name="Johnson J."/>
            <person name="Kravitz S."/>
            <person name="Halpern A."/>
            <person name="Remington K."/>
            <person name="Beeson K."/>
            <person name="Tran B."/>
            <person name="Rogers Y.-H."/>
            <person name="Friedman R."/>
            <person name="Venter J.C."/>
        </authorList>
    </citation>
    <scope>NUCLEOTIDE SEQUENCE [LARGE SCALE GENOMIC DNA]</scope>
    <source>
        <strain evidence="5 6">PV-1</strain>
    </source>
</reference>
<comment type="similarity">
    <text evidence="3">Belongs to the RimP family.</text>
</comment>
<comment type="subcellular location">
    <subcellularLocation>
        <location evidence="3">Cytoplasm</location>
    </subcellularLocation>
</comment>
<dbReference type="PANTHER" id="PTHR33867">
    <property type="entry name" value="RIBOSOME MATURATION FACTOR RIMP"/>
    <property type="match status" value="1"/>
</dbReference>
<dbReference type="AlphaFoldDB" id="Q0EZ70"/>
<dbReference type="Gene3D" id="3.30.300.70">
    <property type="entry name" value="RimP-like superfamily, N-terminal"/>
    <property type="match status" value="1"/>
</dbReference>
<evidence type="ECO:0000259" key="4">
    <source>
        <dbReference type="Pfam" id="PF02576"/>
    </source>
</evidence>
<dbReference type="InterPro" id="IPR028989">
    <property type="entry name" value="RimP_N"/>
</dbReference>
<dbReference type="Proteomes" id="UP000005297">
    <property type="component" value="Unassembled WGS sequence"/>
</dbReference>
<feature type="domain" description="Ribosome maturation factor RimP N-terminal" evidence="4">
    <location>
        <begin position="8"/>
        <end position="80"/>
    </location>
</feature>
<dbReference type="SUPFAM" id="SSF75420">
    <property type="entry name" value="YhbC-like, N-terminal domain"/>
    <property type="match status" value="1"/>
</dbReference>
<comment type="function">
    <text evidence="3">Required for maturation of 30S ribosomal subunits.</text>
</comment>
<dbReference type="InterPro" id="IPR003728">
    <property type="entry name" value="Ribosome_maturation_RimP"/>
</dbReference>
<evidence type="ECO:0000313" key="5">
    <source>
        <dbReference type="EMBL" id="EAU54554.1"/>
    </source>
</evidence>
<dbReference type="InParanoid" id="Q0EZ70"/>
<dbReference type="GO" id="GO:0000028">
    <property type="term" value="P:ribosomal small subunit assembly"/>
    <property type="evidence" value="ECO:0007669"/>
    <property type="project" value="TreeGrafter"/>
</dbReference>
<protein>
    <recommendedName>
        <fullName evidence="3">Ribosome maturation factor RimP</fullName>
    </recommendedName>
</protein>
<dbReference type="STRING" id="314344.AL013_00340"/>
<evidence type="ECO:0000256" key="3">
    <source>
        <dbReference type="HAMAP-Rule" id="MF_01077"/>
    </source>
</evidence>
<keyword evidence="6" id="KW-1185">Reference proteome</keyword>
<dbReference type="HOGENOM" id="CLU_070525_2_2_0"/>
<name>Q0EZ70_9PROT</name>
<dbReference type="InterPro" id="IPR035956">
    <property type="entry name" value="RimP_N_sf"/>
</dbReference>
<accession>Q0EZ70</accession>
<proteinExistence type="inferred from homology"/>